<proteinExistence type="predicted"/>
<accession>A0ABM8Y4S7</accession>
<evidence type="ECO:0000259" key="10">
    <source>
        <dbReference type="Pfam" id="PF13231"/>
    </source>
</evidence>
<evidence type="ECO:0000256" key="9">
    <source>
        <dbReference type="SAM" id="Phobius"/>
    </source>
</evidence>
<keyword evidence="5 9" id="KW-0812">Transmembrane</keyword>
<feature type="domain" description="Glycosyltransferase RgtA/B/C/D-like" evidence="10">
    <location>
        <begin position="36"/>
        <end position="195"/>
    </location>
</feature>
<gene>
    <name evidence="11" type="ORF">LMG23994_07136</name>
</gene>
<evidence type="ECO:0000256" key="8">
    <source>
        <dbReference type="SAM" id="MobiDB-lite"/>
    </source>
</evidence>
<evidence type="ECO:0000256" key="2">
    <source>
        <dbReference type="ARBA" id="ARBA00022475"/>
    </source>
</evidence>
<feature type="transmembrane region" description="Helical" evidence="9">
    <location>
        <begin position="295"/>
        <end position="317"/>
    </location>
</feature>
<keyword evidence="4" id="KW-0808">Transferase</keyword>
<keyword evidence="3" id="KW-0328">Glycosyltransferase</keyword>
<evidence type="ECO:0000256" key="6">
    <source>
        <dbReference type="ARBA" id="ARBA00022989"/>
    </source>
</evidence>
<organism evidence="11 12">
    <name type="scientific">Cupriavidus pinatubonensis</name>
    <dbReference type="NCBI Taxonomy" id="248026"/>
    <lineage>
        <taxon>Bacteria</taxon>
        <taxon>Pseudomonadati</taxon>
        <taxon>Pseudomonadota</taxon>
        <taxon>Betaproteobacteria</taxon>
        <taxon>Burkholderiales</taxon>
        <taxon>Burkholderiaceae</taxon>
        <taxon>Cupriavidus</taxon>
    </lineage>
</organism>
<name>A0ABM8Y4S7_9BURK</name>
<feature type="transmembrane region" description="Helical" evidence="9">
    <location>
        <begin position="147"/>
        <end position="165"/>
    </location>
</feature>
<evidence type="ECO:0000256" key="1">
    <source>
        <dbReference type="ARBA" id="ARBA00004651"/>
    </source>
</evidence>
<evidence type="ECO:0000313" key="12">
    <source>
        <dbReference type="Proteomes" id="UP000701702"/>
    </source>
</evidence>
<feature type="region of interest" description="Disordered" evidence="8">
    <location>
        <begin position="478"/>
        <end position="497"/>
    </location>
</feature>
<comment type="caution">
    <text evidence="11">The sequence shown here is derived from an EMBL/GenBank/DDBJ whole genome shotgun (WGS) entry which is preliminary data.</text>
</comment>
<keyword evidence="2" id="KW-1003">Cell membrane</keyword>
<evidence type="ECO:0000313" key="11">
    <source>
        <dbReference type="EMBL" id="CAG9187691.1"/>
    </source>
</evidence>
<keyword evidence="12" id="KW-1185">Reference proteome</keyword>
<evidence type="ECO:0000256" key="7">
    <source>
        <dbReference type="ARBA" id="ARBA00023136"/>
    </source>
</evidence>
<keyword evidence="6 9" id="KW-1133">Transmembrane helix</keyword>
<sequence length="497" mass="55182">MLIWTLLPSLLLKNASLDIIEGLAWGHEWQLGYEKDPPLWPWIIESLTASVSRSLWACYLAAQFCIGTVFFAVWRLGNRLTNSREALLGVLLMEGIHYFNYPTPEFNDLVLQMPFAALFGWLLHRALTGNQRLDWCLSGLVAGLGLWARYSMGAYIAAMGLFVLLHPQARRRLAEPGPWLLVLTCLLVFSPHIYWIIDSGFVSISYVGARAPVADTGAQYIVQLLAFLGAQLAAIAAMLALVFLLWRWRSSKPTCVQTAKADPVDFNRAYLAALALGPLAFSLLLSALTQRPPRAMWGGPLMCFVGLLIATTIRPVFTVDRLRYFGRAWLIVLLLPALLFVVEQVCRPLIAGREGRVNYPGQELGLEVTNRWLVGTGMPLKYVIGDTWHAGNVAFYSHDRPSTLFSHGGYRLSPWVSPEKLKQSGAVVVWDALREGLAVPADIRAQFPKAVLQPAILLSRNSSIYKIGVAFLLPESRSPGAPAQMHRSRFDPPPPTP</sequence>
<feature type="transmembrane region" description="Helical" evidence="9">
    <location>
        <begin position="109"/>
        <end position="127"/>
    </location>
</feature>
<dbReference type="EMBL" id="CAJZAF010000095">
    <property type="protein sequence ID" value="CAG9187691.1"/>
    <property type="molecule type" value="Genomic_DNA"/>
</dbReference>
<feature type="transmembrane region" description="Helical" evidence="9">
    <location>
        <begin position="54"/>
        <end position="74"/>
    </location>
</feature>
<feature type="transmembrane region" description="Helical" evidence="9">
    <location>
        <begin position="269"/>
        <end position="289"/>
    </location>
</feature>
<evidence type="ECO:0000256" key="3">
    <source>
        <dbReference type="ARBA" id="ARBA00022676"/>
    </source>
</evidence>
<protein>
    <recommendedName>
        <fullName evidence="10">Glycosyltransferase RgtA/B/C/D-like domain-containing protein</fullName>
    </recommendedName>
</protein>
<comment type="subcellular location">
    <subcellularLocation>
        <location evidence="1">Cell membrane</location>
        <topology evidence="1">Multi-pass membrane protein</topology>
    </subcellularLocation>
</comment>
<reference evidence="11 12" key="1">
    <citation type="submission" date="2021-08" db="EMBL/GenBank/DDBJ databases">
        <authorList>
            <person name="Peeters C."/>
        </authorList>
    </citation>
    <scope>NUCLEOTIDE SEQUENCE [LARGE SCALE GENOMIC DNA]</scope>
    <source>
        <strain evidence="11 12">LMG 23994</strain>
    </source>
</reference>
<dbReference type="PANTHER" id="PTHR33908">
    <property type="entry name" value="MANNOSYLTRANSFERASE YKCB-RELATED"/>
    <property type="match status" value="1"/>
</dbReference>
<dbReference type="InterPro" id="IPR038731">
    <property type="entry name" value="RgtA/B/C-like"/>
</dbReference>
<feature type="transmembrane region" description="Helical" evidence="9">
    <location>
        <begin position="217"/>
        <end position="248"/>
    </location>
</feature>
<feature type="transmembrane region" description="Helical" evidence="9">
    <location>
        <begin position="324"/>
        <end position="342"/>
    </location>
</feature>
<dbReference type="Pfam" id="PF13231">
    <property type="entry name" value="PMT_2"/>
    <property type="match status" value="1"/>
</dbReference>
<evidence type="ECO:0000256" key="5">
    <source>
        <dbReference type="ARBA" id="ARBA00022692"/>
    </source>
</evidence>
<dbReference type="Proteomes" id="UP000701702">
    <property type="component" value="Unassembled WGS sequence"/>
</dbReference>
<evidence type="ECO:0000256" key="4">
    <source>
        <dbReference type="ARBA" id="ARBA00022679"/>
    </source>
</evidence>
<dbReference type="PANTHER" id="PTHR33908:SF9">
    <property type="entry name" value="BLL5595 PROTEIN"/>
    <property type="match status" value="1"/>
</dbReference>
<keyword evidence="7 9" id="KW-0472">Membrane</keyword>
<dbReference type="InterPro" id="IPR050297">
    <property type="entry name" value="LipidA_mod_glycosyltrf_83"/>
</dbReference>
<feature type="transmembrane region" description="Helical" evidence="9">
    <location>
        <begin position="177"/>
        <end position="197"/>
    </location>
</feature>